<evidence type="ECO:0000313" key="3">
    <source>
        <dbReference type="EMBL" id="KXZ71513.1"/>
    </source>
</evidence>
<keyword evidence="1" id="KW-0812">Transmembrane</keyword>
<dbReference type="Proteomes" id="UP000075544">
    <property type="component" value="Unassembled WGS sequence"/>
</dbReference>
<comment type="caution">
    <text evidence="3">The sequence shown here is derived from an EMBL/GenBank/DDBJ whole genome shotgun (WGS) entry which is preliminary data.</text>
</comment>
<dbReference type="PATRIC" id="fig|52133.19.peg.1110"/>
<feature type="transmembrane region" description="Helical" evidence="1">
    <location>
        <begin position="223"/>
        <end position="241"/>
    </location>
</feature>
<reference evidence="3 4" key="1">
    <citation type="journal article" date="2016" name="Sci. Rep.">
        <title>Genomic and phenotypic characterization of the species Acinetobacter venetianus.</title>
        <authorList>
            <person name="Fondi M."/>
            <person name="Maida I."/>
            <person name="Perrin E."/>
            <person name="Orlandini V."/>
            <person name="La Torre L."/>
            <person name="Bosi E."/>
            <person name="Negroni A."/>
            <person name="Zanaroli G."/>
            <person name="Fava F."/>
            <person name="Decorosi F."/>
            <person name="Giovannetti L."/>
            <person name="Viti C."/>
            <person name="Vaneechoutte M."/>
            <person name="Dijkshoorn L."/>
            <person name="Fani R."/>
        </authorList>
    </citation>
    <scope>NUCLEOTIDE SEQUENCE [LARGE SCALE GENOMIC DNA]</scope>
    <source>
        <strain evidence="3 4">LUH13518</strain>
    </source>
</reference>
<keyword evidence="1" id="KW-1133">Transmembrane helix</keyword>
<sequence length="244" mass="27686">MLKNLILFCWGICASFSVYAQETKITGFEQFFNLDVEHHYELELKNLNPSAQIWTAFYIVGVPKSAGMQTKADFTVMGEGLLSQAHPTNPTEVMSLMANDLPIRQNYSLKAFDDLASEIEGQTGVNIQDPDVNGAANVRVYGRILDWIPEYNLQKPAVISFGITDAQDFDIKAAYVIVGEGEKTPQLMQLNIQEKADPEQVQQAFKETTRSSEFRLARFETKFLIFFVILAATIFLNWHRFRRG</sequence>
<gene>
    <name evidence="3" type="ORF">AVENLUH13518_01089</name>
</gene>
<proteinExistence type="predicted"/>
<dbReference type="EMBL" id="JRHX01000034">
    <property type="protein sequence ID" value="KXZ71513.1"/>
    <property type="molecule type" value="Genomic_DNA"/>
</dbReference>
<evidence type="ECO:0000313" key="4">
    <source>
        <dbReference type="Proteomes" id="UP000075544"/>
    </source>
</evidence>
<evidence type="ECO:0000256" key="2">
    <source>
        <dbReference type="SAM" id="SignalP"/>
    </source>
</evidence>
<accession>A0A150HWN4</accession>
<keyword evidence="2" id="KW-0732">Signal</keyword>
<protein>
    <submittedName>
        <fullName evidence="3">Uncharacterized protein</fullName>
    </submittedName>
</protein>
<keyword evidence="1" id="KW-0472">Membrane</keyword>
<feature type="chain" id="PRO_5007563052" evidence="2">
    <location>
        <begin position="21"/>
        <end position="244"/>
    </location>
</feature>
<dbReference type="RefSeq" id="WP_061524291.1">
    <property type="nucleotide sequence ID" value="NZ_JRHX01000034.1"/>
</dbReference>
<feature type="signal peptide" evidence="2">
    <location>
        <begin position="1"/>
        <end position="20"/>
    </location>
</feature>
<organism evidence="3 4">
    <name type="scientific">Acinetobacter venetianus</name>
    <dbReference type="NCBI Taxonomy" id="52133"/>
    <lineage>
        <taxon>Bacteria</taxon>
        <taxon>Pseudomonadati</taxon>
        <taxon>Pseudomonadota</taxon>
        <taxon>Gammaproteobacteria</taxon>
        <taxon>Moraxellales</taxon>
        <taxon>Moraxellaceae</taxon>
        <taxon>Acinetobacter</taxon>
    </lineage>
</organism>
<name>A0A150HWN4_9GAMM</name>
<evidence type="ECO:0000256" key="1">
    <source>
        <dbReference type="SAM" id="Phobius"/>
    </source>
</evidence>
<dbReference type="AlphaFoldDB" id="A0A150HWN4"/>